<gene>
    <name evidence="1" type="ORF">BECKTC1821E_GA0114239_100773</name>
    <name evidence="2" type="ORF">BECKTC1821F_GA0114240_101940</name>
</gene>
<evidence type="ECO:0000313" key="1">
    <source>
        <dbReference type="EMBL" id="VFK40492.1"/>
    </source>
</evidence>
<dbReference type="EMBL" id="CAADFW010000019">
    <property type="protein sequence ID" value="VFK57709.1"/>
    <property type="molecule type" value="Genomic_DNA"/>
</dbReference>
<dbReference type="EMBL" id="CAADFT010000007">
    <property type="protein sequence ID" value="VFK40492.1"/>
    <property type="molecule type" value="Genomic_DNA"/>
</dbReference>
<dbReference type="AlphaFoldDB" id="A0A450YG08"/>
<accession>A0A450YG08</accession>
<evidence type="ECO:0000313" key="2">
    <source>
        <dbReference type="EMBL" id="VFK57709.1"/>
    </source>
</evidence>
<proteinExistence type="predicted"/>
<name>A0A450YG08_9GAMM</name>
<reference evidence="1" key="1">
    <citation type="submission" date="2019-02" db="EMBL/GenBank/DDBJ databases">
        <authorList>
            <person name="Gruber-Vodicka R. H."/>
            <person name="Seah K. B. B."/>
        </authorList>
    </citation>
    <scope>NUCLEOTIDE SEQUENCE</scope>
    <source>
        <strain evidence="1">BECK_BZ125</strain>
        <strain evidence="2">BECK_BZ126</strain>
    </source>
</reference>
<protein>
    <submittedName>
        <fullName evidence="1">Uncharacterized protein</fullName>
    </submittedName>
</protein>
<organism evidence="1">
    <name type="scientific">Candidatus Kentrum sp. TC</name>
    <dbReference type="NCBI Taxonomy" id="2126339"/>
    <lineage>
        <taxon>Bacteria</taxon>
        <taxon>Pseudomonadati</taxon>
        <taxon>Pseudomonadota</taxon>
        <taxon>Gammaproteobacteria</taxon>
        <taxon>Candidatus Kentrum</taxon>
    </lineage>
</organism>
<sequence length="117" mass="13063">MPLTIDLGDIIAGCALLFSIYATWRTASFNERQKSLIESQEKLNNLLLKKEEGEALSDKKADLGASFVKLGSSNYRLKIWNKGNATARNVRLEFPEGNDVVIESEVDKKFPLFLRGG</sequence>